<evidence type="ECO:0000256" key="4">
    <source>
        <dbReference type="SAM" id="Phobius"/>
    </source>
</evidence>
<accession>K0TF42</accession>
<dbReference type="OrthoDB" id="2129069at2759"/>
<keyword evidence="4" id="KW-0812">Transmembrane</keyword>
<evidence type="ECO:0008006" key="7">
    <source>
        <dbReference type="Google" id="ProtNLM"/>
    </source>
</evidence>
<dbReference type="GO" id="GO:0005739">
    <property type="term" value="C:mitochondrion"/>
    <property type="evidence" value="ECO:0007669"/>
    <property type="project" value="TreeGrafter"/>
</dbReference>
<protein>
    <recommendedName>
        <fullName evidence="7">OPA3-like protein</fullName>
    </recommendedName>
</protein>
<dbReference type="PANTHER" id="PTHR12499">
    <property type="entry name" value="OPTIC ATROPHY 3 PROTEIN OPA3"/>
    <property type="match status" value="1"/>
</dbReference>
<evidence type="ECO:0000256" key="1">
    <source>
        <dbReference type="ARBA" id="ARBA00007584"/>
    </source>
</evidence>
<dbReference type="eggNOG" id="KOG3335">
    <property type="taxonomic scope" value="Eukaryota"/>
</dbReference>
<evidence type="ECO:0000313" key="6">
    <source>
        <dbReference type="Proteomes" id="UP000266841"/>
    </source>
</evidence>
<dbReference type="PANTHER" id="PTHR12499:SF0">
    <property type="entry name" value="OPTIC ATROPHY 3 PROTEIN"/>
    <property type="match status" value="1"/>
</dbReference>
<evidence type="ECO:0000313" key="5">
    <source>
        <dbReference type="EMBL" id="EJK77378.1"/>
    </source>
</evidence>
<keyword evidence="6" id="KW-1185">Reference proteome</keyword>
<feature type="transmembrane region" description="Helical" evidence="4">
    <location>
        <begin position="20"/>
        <end position="38"/>
    </location>
</feature>
<gene>
    <name evidence="5" type="ORF">THAOC_00796</name>
</gene>
<reference evidence="5 6" key="1">
    <citation type="journal article" date="2012" name="Genome Biol.">
        <title>Genome and low-iron response of an oceanic diatom adapted to chronic iron limitation.</title>
        <authorList>
            <person name="Lommer M."/>
            <person name="Specht M."/>
            <person name="Roy A.S."/>
            <person name="Kraemer L."/>
            <person name="Andreson R."/>
            <person name="Gutowska M.A."/>
            <person name="Wolf J."/>
            <person name="Bergner S.V."/>
            <person name="Schilhabel M.B."/>
            <person name="Klostermeier U.C."/>
            <person name="Beiko R.G."/>
            <person name="Rosenstiel P."/>
            <person name="Hippler M."/>
            <person name="Laroche J."/>
        </authorList>
    </citation>
    <scope>NUCLEOTIDE SEQUENCE [LARGE SCALE GENOMIC DNA]</scope>
    <source>
        <strain evidence="5 6">CCMP1005</strain>
    </source>
</reference>
<dbReference type="Pfam" id="PF07047">
    <property type="entry name" value="OPA3"/>
    <property type="match status" value="1"/>
</dbReference>
<comment type="caution">
    <text evidence="5">The sequence shown here is derived from an EMBL/GenBank/DDBJ whole genome shotgun (WGS) entry which is preliminary data.</text>
</comment>
<sequence length="415" mass="45566">MECTISLQDIVNILTAHPGGIYFCTVAAFVSYAVAGFWRLGPMSSDVCTALLHRGDLLVDFDLWHGLCVGLAETGDLLSTSPAPHQEEARARPRSGALGRADRAMYPVCMYSVPYSQQASEREGTLRLLVGRVPRPKFKRGGLGQGRPARRPLLVLASSSASPSAAASADATRYARTRRRREASERASQDGIDGIHFVLAGLPHQHGYNLVQYPRDGESAGFVPSHSGDRAVAMAPLPLAKLGSLLIKTLAKPVAKKYKITGSMTIWSSGYKVRSISRIDDDTALSQGADILSESVIFGVSVCILAFEYNRSSDKERRKEEIRHKQIHDDSARLQAKLDSLDKRLVALEKYVENKSLLGGIYERPSGVVAINENDAVANDAVVNDADAKDDPQHLRQQQRRSWLWFNTTKPKDDR</sequence>
<evidence type="ECO:0000256" key="3">
    <source>
        <dbReference type="SAM" id="MobiDB-lite"/>
    </source>
</evidence>
<dbReference type="GO" id="GO:0019216">
    <property type="term" value="P:regulation of lipid metabolic process"/>
    <property type="evidence" value="ECO:0007669"/>
    <property type="project" value="TreeGrafter"/>
</dbReference>
<keyword evidence="2" id="KW-0175">Coiled coil</keyword>
<evidence type="ECO:0000256" key="2">
    <source>
        <dbReference type="ARBA" id="ARBA00023054"/>
    </source>
</evidence>
<keyword evidence="4" id="KW-1133">Transmembrane helix</keyword>
<keyword evidence="4" id="KW-0472">Membrane</keyword>
<organism evidence="5 6">
    <name type="scientific">Thalassiosira oceanica</name>
    <name type="common">Marine diatom</name>
    <dbReference type="NCBI Taxonomy" id="159749"/>
    <lineage>
        <taxon>Eukaryota</taxon>
        <taxon>Sar</taxon>
        <taxon>Stramenopiles</taxon>
        <taxon>Ochrophyta</taxon>
        <taxon>Bacillariophyta</taxon>
        <taxon>Coscinodiscophyceae</taxon>
        <taxon>Thalassiosirophycidae</taxon>
        <taxon>Thalassiosirales</taxon>
        <taxon>Thalassiosiraceae</taxon>
        <taxon>Thalassiosira</taxon>
    </lineage>
</organism>
<comment type="similarity">
    <text evidence="1">Belongs to the OPA3 family.</text>
</comment>
<proteinExistence type="inferred from homology"/>
<dbReference type="EMBL" id="AGNL01000965">
    <property type="protein sequence ID" value="EJK77378.1"/>
    <property type="molecule type" value="Genomic_DNA"/>
</dbReference>
<feature type="region of interest" description="Disordered" evidence="3">
    <location>
        <begin position="166"/>
        <end position="188"/>
    </location>
</feature>
<dbReference type="AlphaFoldDB" id="K0TF42"/>
<dbReference type="InterPro" id="IPR010754">
    <property type="entry name" value="OPA3-like"/>
</dbReference>
<dbReference type="Proteomes" id="UP000266841">
    <property type="component" value="Unassembled WGS sequence"/>
</dbReference>
<name>K0TF42_THAOC</name>